<organism evidence="1 2">
    <name type="scientific">Sphingobacterium haloxyli</name>
    <dbReference type="NCBI Taxonomy" id="2100533"/>
    <lineage>
        <taxon>Bacteria</taxon>
        <taxon>Pseudomonadati</taxon>
        <taxon>Bacteroidota</taxon>
        <taxon>Sphingobacteriia</taxon>
        <taxon>Sphingobacteriales</taxon>
        <taxon>Sphingobacteriaceae</taxon>
        <taxon>Sphingobacterium</taxon>
    </lineage>
</organism>
<evidence type="ECO:0000313" key="1">
    <source>
        <dbReference type="EMBL" id="PRD49128.1"/>
    </source>
</evidence>
<dbReference type="EMBL" id="PVBQ01000001">
    <property type="protein sequence ID" value="PRD49128.1"/>
    <property type="molecule type" value="Genomic_DNA"/>
</dbReference>
<gene>
    <name evidence="1" type="ORF">C5745_00315</name>
</gene>
<protein>
    <submittedName>
        <fullName evidence="1">Uncharacterized protein</fullName>
    </submittedName>
</protein>
<sequence length="325" mass="37303">MKYSTSLHHGDMKSFLLPAFLLLLLMRTSYLVRGQDFESAYIDLLKNELQALPYKDLNVPYSLSYDSSQMGYVFQAPQLFLDSALRTRIDRNVNALPRTTGASYKGTIRFDDYTNAIFIRSEVVGAALLINGMHVMAEPRGGMTRFMKRWGGFLDSLKRIDKFEDKNIGLDSFVYMIVEVNGSLVCGDTSEAGQLLQQFIRGEKPWGPGIMSGRPLVQHVALQIPSYGMNYDKLRYKQHGGLRTRILINGEEKIVCFSYELPREQDVRTILSVAYENRRYVAPVFHKGPVNELEQLVTFLRGEQIDISYYNPYMANRVYFYIIDD</sequence>
<evidence type="ECO:0000313" key="2">
    <source>
        <dbReference type="Proteomes" id="UP000239711"/>
    </source>
</evidence>
<keyword evidence="2" id="KW-1185">Reference proteome</keyword>
<comment type="caution">
    <text evidence="1">The sequence shown here is derived from an EMBL/GenBank/DDBJ whole genome shotgun (WGS) entry which is preliminary data.</text>
</comment>
<dbReference type="Proteomes" id="UP000239711">
    <property type="component" value="Unassembled WGS sequence"/>
</dbReference>
<proteinExistence type="predicted"/>
<name>A0A2S9J8L9_9SPHI</name>
<accession>A0A2S9J8L9</accession>
<dbReference type="AlphaFoldDB" id="A0A2S9J8L9"/>
<reference evidence="1 2" key="1">
    <citation type="submission" date="2018-02" db="EMBL/GenBank/DDBJ databases">
        <title>The draft genome of Sphingobacterium sp. 5JN-11.</title>
        <authorList>
            <person name="Liu L."/>
            <person name="Li L."/>
            <person name="Liang L."/>
            <person name="Zhang X."/>
            <person name="Wang T."/>
        </authorList>
    </citation>
    <scope>NUCLEOTIDE SEQUENCE [LARGE SCALE GENOMIC DNA]</scope>
    <source>
        <strain evidence="1 2">5JN-11</strain>
    </source>
</reference>